<dbReference type="AlphaFoldDB" id="A0A6J4Q8V7"/>
<sequence>MIGKLLGKEETNAAVVLALSGALMVLVANGPGPVSLGRIVSGALSDPVTRPELAGAHDADVSFHATHSKTAA</sequence>
<accession>A0A6J4Q8V7</accession>
<organism evidence="1">
    <name type="scientific">uncultured Rubrobacteraceae bacterium</name>
    <dbReference type="NCBI Taxonomy" id="349277"/>
    <lineage>
        <taxon>Bacteria</taxon>
        <taxon>Bacillati</taxon>
        <taxon>Actinomycetota</taxon>
        <taxon>Rubrobacteria</taxon>
        <taxon>Rubrobacterales</taxon>
        <taxon>Rubrobacteraceae</taxon>
        <taxon>environmental samples</taxon>
    </lineage>
</organism>
<dbReference type="EMBL" id="CADCVB010000115">
    <property type="protein sequence ID" value="CAA9431484.1"/>
    <property type="molecule type" value="Genomic_DNA"/>
</dbReference>
<name>A0A6J4Q8V7_9ACTN</name>
<proteinExistence type="predicted"/>
<protein>
    <submittedName>
        <fullName evidence="1">Uncharacterized protein</fullName>
    </submittedName>
</protein>
<evidence type="ECO:0000313" key="1">
    <source>
        <dbReference type="EMBL" id="CAA9431484.1"/>
    </source>
</evidence>
<gene>
    <name evidence="1" type="ORF">AVDCRST_MAG78-1730</name>
</gene>
<reference evidence="1" key="1">
    <citation type="submission" date="2020-02" db="EMBL/GenBank/DDBJ databases">
        <authorList>
            <person name="Meier V. D."/>
        </authorList>
    </citation>
    <scope>NUCLEOTIDE SEQUENCE</scope>
    <source>
        <strain evidence="1">AVDCRST_MAG78</strain>
    </source>
</reference>